<evidence type="ECO:0000313" key="2">
    <source>
        <dbReference type="EMBL" id="MCI29985.1"/>
    </source>
</evidence>
<reference evidence="2 3" key="1">
    <citation type="journal article" date="2018" name="Front. Plant Sci.">
        <title>Red Clover (Trifolium pratense) and Zigzag Clover (T. medium) - A Picture of Genomic Similarities and Differences.</title>
        <authorList>
            <person name="Dluhosova J."/>
            <person name="Istvanek J."/>
            <person name="Nedelnik J."/>
            <person name="Repkova J."/>
        </authorList>
    </citation>
    <scope>NUCLEOTIDE SEQUENCE [LARGE SCALE GENOMIC DNA]</scope>
    <source>
        <strain evidence="3">cv. 10/8</strain>
        <tissue evidence="2">Leaf</tissue>
    </source>
</reference>
<sequence>MADTSSTKNKTSNLADLSGQPPNNNAAAETPGKQELLAGSRFTTIAARLQAFNSVTDAFNSVTDAFNSVTDVIFDICSKESKETAGRMAVMIWLLLWNNRNQWLWNHEKKDATQL</sequence>
<dbReference type="Proteomes" id="UP000265520">
    <property type="component" value="Unassembled WGS sequence"/>
</dbReference>
<comment type="caution">
    <text evidence="2">The sequence shown here is derived from an EMBL/GenBank/DDBJ whole genome shotgun (WGS) entry which is preliminary data.</text>
</comment>
<evidence type="ECO:0000313" key="3">
    <source>
        <dbReference type="Proteomes" id="UP000265520"/>
    </source>
</evidence>
<evidence type="ECO:0000256" key="1">
    <source>
        <dbReference type="SAM" id="MobiDB-lite"/>
    </source>
</evidence>
<dbReference type="EMBL" id="LXQA010176218">
    <property type="protein sequence ID" value="MCI29985.1"/>
    <property type="molecule type" value="Genomic_DNA"/>
</dbReference>
<accession>A0A392R352</accession>
<name>A0A392R352_9FABA</name>
<feature type="non-terminal residue" evidence="2">
    <location>
        <position position="115"/>
    </location>
</feature>
<keyword evidence="3" id="KW-1185">Reference proteome</keyword>
<organism evidence="2 3">
    <name type="scientific">Trifolium medium</name>
    <dbReference type="NCBI Taxonomy" id="97028"/>
    <lineage>
        <taxon>Eukaryota</taxon>
        <taxon>Viridiplantae</taxon>
        <taxon>Streptophyta</taxon>
        <taxon>Embryophyta</taxon>
        <taxon>Tracheophyta</taxon>
        <taxon>Spermatophyta</taxon>
        <taxon>Magnoliopsida</taxon>
        <taxon>eudicotyledons</taxon>
        <taxon>Gunneridae</taxon>
        <taxon>Pentapetalae</taxon>
        <taxon>rosids</taxon>
        <taxon>fabids</taxon>
        <taxon>Fabales</taxon>
        <taxon>Fabaceae</taxon>
        <taxon>Papilionoideae</taxon>
        <taxon>50 kb inversion clade</taxon>
        <taxon>NPAAA clade</taxon>
        <taxon>Hologalegina</taxon>
        <taxon>IRL clade</taxon>
        <taxon>Trifolieae</taxon>
        <taxon>Trifolium</taxon>
    </lineage>
</organism>
<feature type="region of interest" description="Disordered" evidence="1">
    <location>
        <begin position="1"/>
        <end position="33"/>
    </location>
</feature>
<feature type="compositionally biased region" description="Polar residues" evidence="1">
    <location>
        <begin position="1"/>
        <end position="27"/>
    </location>
</feature>
<proteinExistence type="predicted"/>
<protein>
    <submittedName>
        <fullName evidence="2">Uncharacterized protein</fullName>
    </submittedName>
</protein>
<dbReference type="AlphaFoldDB" id="A0A392R352"/>